<evidence type="ECO:0000313" key="2">
    <source>
        <dbReference type="Proteomes" id="UP001143910"/>
    </source>
</evidence>
<dbReference type="Proteomes" id="UP001143910">
    <property type="component" value="Unassembled WGS sequence"/>
</dbReference>
<comment type="caution">
    <text evidence="1">The sequence shown here is derived from an EMBL/GenBank/DDBJ whole genome shotgun (WGS) entry which is preliminary data.</text>
</comment>
<keyword evidence="2" id="KW-1185">Reference proteome</keyword>
<gene>
    <name evidence="1" type="ORF">NQ176_g7549</name>
</gene>
<proteinExistence type="predicted"/>
<organism evidence="1 2">
    <name type="scientific">Zarea fungicola</name>
    <dbReference type="NCBI Taxonomy" id="93591"/>
    <lineage>
        <taxon>Eukaryota</taxon>
        <taxon>Fungi</taxon>
        <taxon>Dikarya</taxon>
        <taxon>Ascomycota</taxon>
        <taxon>Pezizomycotina</taxon>
        <taxon>Sordariomycetes</taxon>
        <taxon>Hypocreomycetidae</taxon>
        <taxon>Hypocreales</taxon>
        <taxon>Cordycipitaceae</taxon>
        <taxon>Zarea</taxon>
    </lineage>
</organism>
<reference evidence="1" key="1">
    <citation type="submission" date="2022-08" db="EMBL/GenBank/DDBJ databases">
        <title>Genome Sequence of Lecanicillium fungicola.</title>
        <authorList>
            <person name="Buettner E."/>
        </authorList>
    </citation>
    <scope>NUCLEOTIDE SEQUENCE</scope>
    <source>
        <strain evidence="1">Babe33</strain>
    </source>
</reference>
<accession>A0ACC1MXJ4</accession>
<name>A0ACC1MXJ4_9HYPO</name>
<dbReference type="EMBL" id="JANJQO010001283">
    <property type="protein sequence ID" value="KAJ2971730.1"/>
    <property type="molecule type" value="Genomic_DNA"/>
</dbReference>
<sequence length="260" mass="28706">MDDCLSFLSANPECPSDQVLACQVRLQLVAADTETARNTTTAAIFYVKSLRGNVSRIQSSIPAALVDNRALNASLYYTELSILSLALSAKSHGPGQELHRLEAQHECLNIIKAALDSFFSIPLAEYASISFPFFTHLARYILVLYKLSTVEEPCLDGNLVRSSVDVLQVMDRLIGNIQQARSMDGERSAGGLLDKALKIFASVRQWCAAKLVEDGRPADTGIIHNISYANRPSSFDFFPVEDDWLKDNFNGGFLEGHDWT</sequence>
<evidence type="ECO:0000313" key="1">
    <source>
        <dbReference type="EMBL" id="KAJ2971730.1"/>
    </source>
</evidence>
<protein>
    <submittedName>
        <fullName evidence="1">Uncharacterized protein</fullName>
    </submittedName>
</protein>